<proteinExistence type="inferred from homology"/>
<evidence type="ECO:0000256" key="3">
    <source>
        <dbReference type="ARBA" id="ARBA00048782"/>
    </source>
</evidence>
<feature type="domain" description="Peptide methionine sulphoxide reductase MsrA" evidence="5">
    <location>
        <begin position="20"/>
        <end position="173"/>
    </location>
</feature>
<dbReference type="InterPro" id="IPR002569">
    <property type="entry name" value="Met_Sox_Rdtase_MsrA_dom"/>
</dbReference>
<comment type="catalytic activity">
    <reaction evidence="3 4">
        <text>[thioredoxin]-disulfide + L-methionine + H2O = L-methionine (S)-S-oxide + [thioredoxin]-dithiol</text>
        <dbReference type="Rhea" id="RHEA:19993"/>
        <dbReference type="Rhea" id="RHEA-COMP:10698"/>
        <dbReference type="Rhea" id="RHEA-COMP:10700"/>
        <dbReference type="ChEBI" id="CHEBI:15377"/>
        <dbReference type="ChEBI" id="CHEBI:29950"/>
        <dbReference type="ChEBI" id="CHEBI:50058"/>
        <dbReference type="ChEBI" id="CHEBI:57844"/>
        <dbReference type="ChEBI" id="CHEBI:58772"/>
        <dbReference type="EC" id="1.8.4.11"/>
    </reaction>
</comment>
<dbReference type="Gene3D" id="3.30.1060.10">
    <property type="entry name" value="Peptide methionine sulphoxide reductase MsrA"/>
    <property type="match status" value="1"/>
</dbReference>
<dbReference type="SUPFAM" id="SSF55068">
    <property type="entry name" value="Peptide methionine sulfoxide reductase"/>
    <property type="match status" value="1"/>
</dbReference>
<name>A0A059ZR56_ACICK</name>
<sequence length="198" mass="21791">MAVATPPPEWDEEAASAPAQAILAGGCFWCVEAVYRELRGVQALTSGYCGGAAEDAHYERVCSGRTGHAEALRIDFDPGQLSYGRILQVFFGVAHDPTQKDRQGNDIGPQYRSAIFPLNPAQERVARAYIAQLERSGLFTGPIVTAIEGPATFYPAEAYHQDYAHRHPDQPYICAVARPKAISLRRIFPQFLRTPSQE</sequence>
<evidence type="ECO:0000259" key="5">
    <source>
        <dbReference type="Pfam" id="PF01625"/>
    </source>
</evidence>
<evidence type="ECO:0000313" key="6">
    <source>
        <dbReference type="EMBL" id="AIA54170.1"/>
    </source>
</evidence>
<comment type="similarity">
    <text evidence="4">Belongs to the MsrA Met sulfoxide reductase family.</text>
</comment>
<feature type="active site" evidence="4">
    <location>
        <position position="27"/>
    </location>
</feature>
<dbReference type="AlphaFoldDB" id="A0A059ZR56"/>
<dbReference type="RefSeq" id="WP_004870254.1">
    <property type="nucleotide sequence ID" value="NZ_CP005986.1"/>
</dbReference>
<dbReference type="EC" id="1.8.4.11" evidence="4"/>
<dbReference type="PANTHER" id="PTHR43774">
    <property type="entry name" value="PEPTIDE METHIONINE SULFOXIDE REDUCTASE"/>
    <property type="match status" value="1"/>
</dbReference>
<keyword evidence="1 4" id="KW-0560">Oxidoreductase</keyword>
<protein>
    <recommendedName>
        <fullName evidence="4">Peptide methionine sulfoxide reductase MsrA</fullName>
        <shortName evidence="4">Protein-methionine-S-oxide reductase</shortName>
        <ecNumber evidence="4">1.8.4.11</ecNumber>
    </recommendedName>
    <alternativeName>
        <fullName evidence="4">Peptide-methionine (S)-S-oxide reductase</fullName>
        <shortName evidence="4">Peptide Met(O) reductase</shortName>
    </alternativeName>
</protein>
<evidence type="ECO:0000256" key="1">
    <source>
        <dbReference type="ARBA" id="ARBA00023002"/>
    </source>
</evidence>
<dbReference type="EMBL" id="CP005986">
    <property type="protein sequence ID" value="AIA54170.1"/>
    <property type="molecule type" value="Genomic_DNA"/>
</dbReference>
<comment type="function">
    <text evidence="4">Has an important function as a repair enzyme for proteins that have been inactivated by oxidation. Catalyzes the reversible oxidation-reduction of methionine sulfoxide in proteins to methionine.</text>
</comment>
<dbReference type="PANTHER" id="PTHR43774:SF1">
    <property type="entry name" value="PEPTIDE METHIONINE SULFOXIDE REDUCTASE MSRA 2"/>
    <property type="match status" value="1"/>
</dbReference>
<evidence type="ECO:0000256" key="4">
    <source>
        <dbReference type="HAMAP-Rule" id="MF_01401"/>
    </source>
</evidence>
<dbReference type="HOGENOM" id="CLU_031040_10_0_6"/>
<accession>A0A059ZR56</accession>
<dbReference type="Pfam" id="PF01625">
    <property type="entry name" value="PMSR"/>
    <property type="match status" value="1"/>
</dbReference>
<evidence type="ECO:0000256" key="2">
    <source>
        <dbReference type="ARBA" id="ARBA00047806"/>
    </source>
</evidence>
<dbReference type="Proteomes" id="UP000005522">
    <property type="component" value="Chromosome"/>
</dbReference>
<organism evidence="6 7">
    <name type="scientific">Acidithiobacillus caldus (strain ATCC 51756 / DSM 8584 / KU)</name>
    <dbReference type="NCBI Taxonomy" id="637389"/>
    <lineage>
        <taxon>Bacteria</taxon>
        <taxon>Pseudomonadati</taxon>
        <taxon>Pseudomonadota</taxon>
        <taxon>Acidithiobacillia</taxon>
        <taxon>Acidithiobacillales</taxon>
        <taxon>Acidithiobacillaceae</taxon>
        <taxon>Acidithiobacillus</taxon>
    </lineage>
</organism>
<evidence type="ECO:0000313" key="7">
    <source>
        <dbReference type="Proteomes" id="UP000005522"/>
    </source>
</evidence>
<dbReference type="InterPro" id="IPR036509">
    <property type="entry name" value="Met_Sox_Rdtase_MsrA_sf"/>
</dbReference>
<dbReference type="HAMAP" id="MF_01401">
    <property type="entry name" value="MsrA"/>
    <property type="match status" value="1"/>
</dbReference>
<dbReference type="NCBIfam" id="TIGR00401">
    <property type="entry name" value="msrA"/>
    <property type="match status" value="1"/>
</dbReference>
<dbReference type="GO" id="GO:0033744">
    <property type="term" value="F:L-methionine:thioredoxin-disulfide S-oxidoreductase activity"/>
    <property type="evidence" value="ECO:0007669"/>
    <property type="project" value="RHEA"/>
</dbReference>
<reference evidence="6 7" key="1">
    <citation type="journal article" date="2009" name="J. Bacteriol.">
        <title>Draft genome sequence of the extremely acidophilic bacterium Acidithiobacillus caldus ATCC 51756 reveals metabolic versatility in the genus Acidithiobacillus.</title>
        <authorList>
            <person name="Valdes J."/>
            <person name="Quatrini R."/>
            <person name="Hallberg K."/>
            <person name="Dopson M."/>
            <person name="Valenzuela P.D."/>
            <person name="Holmes D.S."/>
        </authorList>
    </citation>
    <scope>NUCLEOTIDE SEQUENCE [LARGE SCALE GENOMIC DNA]</scope>
    <source>
        <strain evidence="7">ATCC 51756 / DSM 8584 / KU</strain>
    </source>
</reference>
<dbReference type="KEGG" id="acz:Acaty_c0280"/>
<gene>
    <name evidence="4" type="primary">msrA</name>
    <name evidence="6" type="ORF">Acaty_c0280</name>
</gene>
<dbReference type="eggNOG" id="COG0225">
    <property type="taxonomic scope" value="Bacteria"/>
</dbReference>
<dbReference type="GO" id="GO:0008113">
    <property type="term" value="F:peptide-methionine (S)-S-oxide reductase activity"/>
    <property type="evidence" value="ECO:0007669"/>
    <property type="project" value="UniProtKB-UniRule"/>
</dbReference>
<dbReference type="GeneID" id="92930298"/>
<comment type="catalytic activity">
    <reaction evidence="2 4">
        <text>L-methionyl-[protein] + [thioredoxin]-disulfide + H2O = L-methionyl-(S)-S-oxide-[protein] + [thioredoxin]-dithiol</text>
        <dbReference type="Rhea" id="RHEA:14217"/>
        <dbReference type="Rhea" id="RHEA-COMP:10698"/>
        <dbReference type="Rhea" id="RHEA-COMP:10700"/>
        <dbReference type="Rhea" id="RHEA-COMP:12313"/>
        <dbReference type="Rhea" id="RHEA-COMP:12315"/>
        <dbReference type="ChEBI" id="CHEBI:15377"/>
        <dbReference type="ChEBI" id="CHEBI:16044"/>
        <dbReference type="ChEBI" id="CHEBI:29950"/>
        <dbReference type="ChEBI" id="CHEBI:44120"/>
        <dbReference type="ChEBI" id="CHEBI:50058"/>
        <dbReference type="EC" id="1.8.4.11"/>
    </reaction>
</comment>